<gene>
    <name evidence="1" type="ORF">U2I54_28495</name>
</gene>
<evidence type="ECO:0008006" key="3">
    <source>
        <dbReference type="Google" id="ProtNLM"/>
    </source>
</evidence>
<evidence type="ECO:0000313" key="1">
    <source>
        <dbReference type="EMBL" id="MDZ5610810.1"/>
    </source>
</evidence>
<name>A0ABU5K592_9BACI</name>
<proteinExistence type="predicted"/>
<reference evidence="2" key="1">
    <citation type="submission" date="2023-11" db="EMBL/GenBank/DDBJ databases">
        <title>Genome Sequence of Bacillus pseudomycoides stain BUPM19.</title>
        <authorList>
            <person name="Farhat A."/>
        </authorList>
    </citation>
    <scope>NUCLEOTIDE SEQUENCE [LARGE SCALE GENOMIC DNA]</scope>
    <source>
        <strain evidence="2">BUPM19</strain>
    </source>
</reference>
<dbReference type="RefSeq" id="WP_374219955.1">
    <property type="nucleotide sequence ID" value="NZ_JAXOVW010000261.1"/>
</dbReference>
<accession>A0ABU5K592</accession>
<evidence type="ECO:0000313" key="2">
    <source>
        <dbReference type="Proteomes" id="UP001291930"/>
    </source>
</evidence>
<organism evidence="1 2">
    <name type="scientific">Bacillus bingmayongensis</name>
    <dbReference type="NCBI Taxonomy" id="1150157"/>
    <lineage>
        <taxon>Bacteria</taxon>
        <taxon>Bacillati</taxon>
        <taxon>Bacillota</taxon>
        <taxon>Bacilli</taxon>
        <taxon>Bacillales</taxon>
        <taxon>Bacillaceae</taxon>
        <taxon>Bacillus</taxon>
    </lineage>
</organism>
<sequence>MSIFLAAVSLSIFISACSNQTNSEKEVESDTKTAPIAETNVQTKPYTEPLTQVGQEAKHPLGTVILKQLSEPNTMIEAGPLHIQVERIKVIQSTEVSEIGKYNLKERGLSTEQMNAIQFTTTLENTSDQVLDLEQGPFKTLVLSNGEQVDVYKMNADPKNRSLKAKEKMKFTLICFLSQAPNDVKSVKIITDVVREEQTKSEVSPLTTTEITM</sequence>
<keyword evidence="2" id="KW-1185">Reference proteome</keyword>
<dbReference type="EMBL" id="JAXOVW010000261">
    <property type="protein sequence ID" value="MDZ5610810.1"/>
    <property type="molecule type" value="Genomic_DNA"/>
</dbReference>
<dbReference type="Proteomes" id="UP001291930">
    <property type="component" value="Unassembled WGS sequence"/>
</dbReference>
<protein>
    <recommendedName>
        <fullName evidence="3">Lipoprotein</fullName>
    </recommendedName>
</protein>
<comment type="caution">
    <text evidence="1">The sequence shown here is derived from an EMBL/GenBank/DDBJ whole genome shotgun (WGS) entry which is preliminary data.</text>
</comment>